<protein>
    <recommendedName>
        <fullName evidence="3">DUF4249 family protein</fullName>
    </recommendedName>
</protein>
<name>A0A660S7L1_UNCT6</name>
<reference evidence="1 2" key="1">
    <citation type="submission" date="2018-06" db="EMBL/GenBank/DDBJ databases">
        <title>Extensive metabolic versatility and redundancy in microbially diverse, dynamic hydrothermal sediments.</title>
        <authorList>
            <person name="Dombrowski N."/>
            <person name="Teske A."/>
            <person name="Baker B.J."/>
        </authorList>
    </citation>
    <scope>NUCLEOTIDE SEQUENCE [LARGE SCALE GENOMIC DNA]</scope>
    <source>
        <strain evidence="1">B35_G9</strain>
    </source>
</reference>
<proteinExistence type="predicted"/>
<organism evidence="1 2">
    <name type="scientific">candidate division TA06 bacterium</name>
    <dbReference type="NCBI Taxonomy" id="2250710"/>
    <lineage>
        <taxon>Bacteria</taxon>
        <taxon>Bacteria division TA06</taxon>
    </lineage>
</organism>
<comment type="caution">
    <text evidence="1">The sequence shown here is derived from an EMBL/GenBank/DDBJ whole genome shotgun (WGS) entry which is preliminary data.</text>
</comment>
<accession>A0A660S7L1</accession>
<dbReference type="PROSITE" id="PS51257">
    <property type="entry name" value="PROKAR_LIPOPROTEIN"/>
    <property type="match status" value="1"/>
</dbReference>
<gene>
    <name evidence="1" type="ORF">DRP44_05300</name>
</gene>
<evidence type="ECO:0008006" key="3">
    <source>
        <dbReference type="Google" id="ProtNLM"/>
    </source>
</evidence>
<sequence>MKKAIITFLVLLLAGCAVRIDTTDLYRKLVLYSVLNSKSAYHVIILDSLYSLDSPIVIDSCGIRDAEVIVTDNEGNIFPFDSLDSHGHYVNKIPFYPVPGREYSLNLKYKDFYEINVMTTCPQGVVFNKQEYHIDSIYADTIYWNYTDSCLYDVITWDSLYGYTDFYEYSYDTIFTPENLIDYYLGGGDTSSLTIKFYVYKYDKNFSEWYMERYYNNEFNPIENQKTYIGYFSSCTVDSVDVIIER</sequence>
<dbReference type="AlphaFoldDB" id="A0A660S7L1"/>
<evidence type="ECO:0000313" key="1">
    <source>
        <dbReference type="EMBL" id="RKX65882.1"/>
    </source>
</evidence>
<dbReference type="Proteomes" id="UP000282321">
    <property type="component" value="Unassembled WGS sequence"/>
</dbReference>
<evidence type="ECO:0000313" key="2">
    <source>
        <dbReference type="Proteomes" id="UP000282321"/>
    </source>
</evidence>
<dbReference type="EMBL" id="QNBC01000066">
    <property type="protein sequence ID" value="RKX65882.1"/>
    <property type="molecule type" value="Genomic_DNA"/>
</dbReference>